<dbReference type="HOGENOM" id="CLU_1982204_0_0_1"/>
<evidence type="ECO:0000313" key="4">
    <source>
        <dbReference type="Proteomes" id="UP000002313"/>
    </source>
</evidence>
<sequence>MLILSLLMSVGAYYLPPTRHAFIISARTLPPYRLDSFPFTQVGPYKTSGDPIIFARPSRVDKETSTEGNEKSVSGEKKEESKKGLSNIIFGSTVCRFFFYTAMAVIIFFIGYQTRKSHEGGSYVRLPTTSNN</sequence>
<proteinExistence type="predicted"/>
<keyword evidence="2" id="KW-0812">Transmembrane</keyword>
<reference evidence="3 4" key="2">
    <citation type="journal article" date="2012" name="Proc. Natl. Acad. Sci. U.S.A.">
        <title>Gain and loss of multiple functionally related, horizontally transferred genes in the reduced genomes of two microsporidian parasites.</title>
        <authorList>
            <person name="Pombert J.-F."/>
            <person name="Selman M."/>
            <person name="Burki F."/>
            <person name="Bardell F.T."/>
            <person name="Farinelli L."/>
            <person name="Solter L.F."/>
            <person name="Whitman D.W."/>
            <person name="Weiss L.M."/>
            <person name="Corradi N."/>
            <person name="Keeling P.J."/>
        </authorList>
    </citation>
    <scope>NUCLEOTIDE SEQUENCE [LARGE SCALE GENOMIC DNA]</scope>
    <source>
        <strain evidence="3 4">ATCC 50506</strain>
    </source>
</reference>
<keyword evidence="2" id="KW-0472">Membrane</keyword>
<evidence type="ECO:0000256" key="2">
    <source>
        <dbReference type="SAM" id="Phobius"/>
    </source>
</evidence>
<dbReference type="VEuPathDB" id="MicrosporidiaDB:Eint_031420"/>
<dbReference type="EMBL" id="CP001944">
    <property type="protein sequence ID" value="ADM11284.1"/>
    <property type="molecule type" value="Genomic_DNA"/>
</dbReference>
<name>E0S6E9_ENCIT</name>
<keyword evidence="2" id="KW-1133">Transmembrane helix</keyword>
<gene>
    <name evidence="3" type="ORF">Eint_031420</name>
</gene>
<organism evidence="3 4">
    <name type="scientific">Encephalitozoon intestinalis (strain ATCC 50506)</name>
    <name type="common">Microsporidian parasite</name>
    <name type="synonym">Septata intestinalis</name>
    <dbReference type="NCBI Taxonomy" id="876142"/>
    <lineage>
        <taxon>Eukaryota</taxon>
        <taxon>Fungi</taxon>
        <taxon>Fungi incertae sedis</taxon>
        <taxon>Microsporidia</taxon>
        <taxon>Unikaryonidae</taxon>
        <taxon>Encephalitozoon</taxon>
    </lineage>
</organism>
<dbReference type="RefSeq" id="XP_003072644.1">
    <property type="nucleotide sequence ID" value="XM_003072598.1"/>
</dbReference>
<dbReference type="GeneID" id="9698896"/>
<reference evidence="3 4" key="1">
    <citation type="journal article" date="2010" name="Nat. Commun.">
        <title>The complete sequence of the smallest known nuclear genome from the microsporidian Encephalitozoon intestinalis.</title>
        <authorList>
            <person name="Corradi N."/>
            <person name="Pombert J.-F."/>
            <person name="Farinelli L."/>
            <person name="Didier E.S."/>
            <person name="Keeling P.J."/>
        </authorList>
    </citation>
    <scope>NUCLEOTIDE SEQUENCE [LARGE SCALE GENOMIC DNA]</scope>
    <source>
        <strain evidence="3 4">ATCC 50506</strain>
    </source>
</reference>
<evidence type="ECO:0000256" key="1">
    <source>
        <dbReference type="SAM" id="MobiDB-lite"/>
    </source>
</evidence>
<dbReference type="Proteomes" id="UP000002313">
    <property type="component" value="Chromosome III"/>
</dbReference>
<dbReference type="KEGG" id="ein:Eint_031420"/>
<accession>E0S6E9</accession>
<keyword evidence="4" id="KW-1185">Reference proteome</keyword>
<protein>
    <submittedName>
        <fullName evidence="3">Uncharacterized protein</fullName>
    </submittedName>
</protein>
<feature type="region of interest" description="Disordered" evidence="1">
    <location>
        <begin position="57"/>
        <end position="83"/>
    </location>
</feature>
<evidence type="ECO:0000313" key="3">
    <source>
        <dbReference type="EMBL" id="ADM11284.1"/>
    </source>
</evidence>
<feature type="transmembrane region" description="Helical" evidence="2">
    <location>
        <begin position="88"/>
        <end position="112"/>
    </location>
</feature>
<dbReference type="OrthoDB" id="2191765at2759"/>
<dbReference type="AlphaFoldDB" id="E0S6E9"/>
<feature type="compositionally biased region" description="Basic and acidic residues" evidence="1">
    <location>
        <begin position="58"/>
        <end position="83"/>
    </location>
</feature>